<dbReference type="InterPro" id="IPR004108">
    <property type="entry name" value="Fe_hydrogenase_lsu_C"/>
</dbReference>
<dbReference type="PANTHER" id="PTHR11615">
    <property type="entry name" value="NITRATE, FORMATE, IRON DEHYDROGENASE"/>
    <property type="match status" value="1"/>
</dbReference>
<evidence type="ECO:0000259" key="4">
    <source>
        <dbReference type="PROSITE" id="PS51379"/>
    </source>
</evidence>
<dbReference type="SUPFAM" id="SSF54862">
    <property type="entry name" value="4Fe-4S ferredoxins"/>
    <property type="match status" value="2"/>
</dbReference>
<proteinExistence type="predicted"/>
<evidence type="ECO:0000256" key="1">
    <source>
        <dbReference type="ARBA" id="ARBA00022723"/>
    </source>
</evidence>
<organism evidence="5 6">
    <name type="scientific">Desulfobotulus alkaliphilus</name>
    <dbReference type="NCBI Taxonomy" id="622671"/>
    <lineage>
        <taxon>Bacteria</taxon>
        <taxon>Pseudomonadati</taxon>
        <taxon>Thermodesulfobacteriota</taxon>
        <taxon>Desulfobacteria</taxon>
        <taxon>Desulfobacterales</taxon>
        <taxon>Desulfobacteraceae</taxon>
        <taxon>Desulfobotulus</taxon>
    </lineage>
</organism>
<keyword evidence="2" id="KW-0408">Iron</keyword>
<protein>
    <submittedName>
        <fullName evidence="5">[FeFe] hydrogenase (Group B1/B3)</fullName>
    </submittedName>
</protein>
<reference evidence="5 6" key="1">
    <citation type="submission" date="2019-07" db="EMBL/GenBank/DDBJ databases">
        <title>Genome sequencing of 100 strains of the haloalkaliphilic chemolithoautotrophic sulfur-oxidizing bacterium Thioalkalivibrio.</title>
        <authorList>
            <person name="Muyzer G."/>
        </authorList>
    </citation>
    <scope>NUCLEOTIDE SEQUENCE [LARGE SCALE GENOMIC DNA]</scope>
    <source>
        <strain evidence="5 6">ASO4-4</strain>
    </source>
</reference>
<sequence length="483" mass="53166">MLNINNRATEIKREILIHIARYQLEGVLEKKLYALPRKMLPLHGTPFRCCVHHDREILSQRIIARLGHSIEDFDEAKQLSDYAEEALKREKPTEPMLTVIDEACNACIRACYMVTSACQGCIARPCMTNCPKKCIHIRNGRAQIDDTQCVNCGICQKNCPFHAIIKIPVPCEEACPVNAIAKDEDGKEIIDYNKCIFCGACIRSCPFGAMVDKGQLVDVLRHIMEGKKVVALYAPAIAAQFRAAPGQLDAAFIRAGFHQAFEVALGADITAAKEALEFEERMERGDTLMTTSCCPAYVRAIEIYVPELLPFISETRSPMHYSAKQVKEAYPDCISVFVGPCLAKRKEGFDDAHVDYVLSAEEIGALFVAREIDVAACEPLLSKNQPTSSARYFARSGGVAQAVQSRLAHPEKLKVRVINGLDKNGMKALKSYGRIASENRETDASLVEVMACAGGCINGPLVLTNPKTAGSQLQKYAESSSQT</sequence>
<name>A0A562S1Y1_9BACT</name>
<evidence type="ECO:0000313" key="5">
    <source>
        <dbReference type="EMBL" id="TWI75295.1"/>
    </source>
</evidence>
<dbReference type="InterPro" id="IPR027631">
    <property type="entry name" value="Mono_FeFe_hydrog"/>
</dbReference>
<dbReference type="InterPro" id="IPR050340">
    <property type="entry name" value="Cytosolic_Fe-S_CAF"/>
</dbReference>
<evidence type="ECO:0000256" key="2">
    <source>
        <dbReference type="ARBA" id="ARBA00023004"/>
    </source>
</evidence>
<dbReference type="AlphaFoldDB" id="A0A562S1Y1"/>
<dbReference type="Pfam" id="PF00037">
    <property type="entry name" value="Fer4"/>
    <property type="match status" value="2"/>
</dbReference>
<dbReference type="PROSITE" id="PS00198">
    <property type="entry name" value="4FE4S_FER_1"/>
    <property type="match status" value="1"/>
</dbReference>
<keyword evidence="3" id="KW-0411">Iron-sulfur</keyword>
<dbReference type="GO" id="GO:0046872">
    <property type="term" value="F:metal ion binding"/>
    <property type="evidence" value="ECO:0007669"/>
    <property type="project" value="UniProtKB-KW"/>
</dbReference>
<dbReference type="Gene3D" id="3.40.950.10">
    <property type="entry name" value="Fe-only Hydrogenase (Larger Subunit), Chain L, domain 3"/>
    <property type="match status" value="1"/>
</dbReference>
<dbReference type="InterPro" id="IPR017896">
    <property type="entry name" value="4Fe4S_Fe-S-bd"/>
</dbReference>
<feature type="domain" description="4Fe-4S ferredoxin-type" evidence="4">
    <location>
        <begin position="186"/>
        <end position="215"/>
    </location>
</feature>
<keyword evidence="1" id="KW-0479">Metal-binding</keyword>
<dbReference type="Pfam" id="PF02906">
    <property type="entry name" value="Fe_hyd_lg_C"/>
    <property type="match status" value="1"/>
</dbReference>
<dbReference type="InterPro" id="IPR009016">
    <property type="entry name" value="Fe_hydrogenase"/>
</dbReference>
<dbReference type="NCBIfam" id="TIGR04105">
    <property type="entry name" value="FeFe_hydrog_B1"/>
    <property type="match status" value="1"/>
</dbReference>
<dbReference type="Proteomes" id="UP000318307">
    <property type="component" value="Unassembled WGS sequence"/>
</dbReference>
<dbReference type="GO" id="GO:0051536">
    <property type="term" value="F:iron-sulfur cluster binding"/>
    <property type="evidence" value="ECO:0007669"/>
    <property type="project" value="UniProtKB-KW"/>
</dbReference>
<comment type="caution">
    <text evidence="5">The sequence shown here is derived from an EMBL/GenBank/DDBJ whole genome shotgun (WGS) entry which is preliminary data.</text>
</comment>
<dbReference type="InterPro" id="IPR017900">
    <property type="entry name" value="4Fe4S_Fe_S_CS"/>
</dbReference>
<evidence type="ECO:0000313" key="6">
    <source>
        <dbReference type="Proteomes" id="UP000318307"/>
    </source>
</evidence>
<dbReference type="SUPFAM" id="SSF53920">
    <property type="entry name" value="Fe-only hydrogenase"/>
    <property type="match status" value="1"/>
</dbReference>
<dbReference type="OrthoDB" id="9810782at2"/>
<keyword evidence="6" id="KW-1185">Reference proteome</keyword>
<dbReference type="RefSeq" id="WP_144682465.1">
    <property type="nucleotide sequence ID" value="NZ_VLLC01000004.1"/>
</dbReference>
<gene>
    <name evidence="5" type="ORF">LZ24_00746</name>
</gene>
<feature type="domain" description="4Fe-4S ferredoxin-type" evidence="4">
    <location>
        <begin position="140"/>
        <end position="169"/>
    </location>
</feature>
<dbReference type="Gene3D" id="3.30.70.20">
    <property type="match status" value="2"/>
</dbReference>
<dbReference type="PROSITE" id="PS51379">
    <property type="entry name" value="4FE4S_FER_2"/>
    <property type="match status" value="2"/>
</dbReference>
<dbReference type="EMBL" id="VLLC01000004">
    <property type="protein sequence ID" value="TWI75295.1"/>
    <property type="molecule type" value="Genomic_DNA"/>
</dbReference>
<accession>A0A562S1Y1</accession>
<evidence type="ECO:0000256" key="3">
    <source>
        <dbReference type="ARBA" id="ARBA00023014"/>
    </source>
</evidence>